<dbReference type="InterPro" id="IPR016064">
    <property type="entry name" value="NAD/diacylglycerol_kinase_sf"/>
</dbReference>
<dbReference type="OrthoDB" id="9786026at2"/>
<evidence type="ECO:0000313" key="1">
    <source>
        <dbReference type="EMBL" id="PLS02027.1"/>
    </source>
</evidence>
<dbReference type="Proteomes" id="UP000234950">
    <property type="component" value="Unassembled WGS sequence"/>
</dbReference>
<sequence length="68" mass="7975">MNPIYFINNLGVGFDTAISREVNQSLIKAWLNKLSLGRLVYVYFLFKNVFTYKTATIDLSINRKKHIY</sequence>
<name>A0A2N5H926_9BACI</name>
<dbReference type="SUPFAM" id="SSF111331">
    <property type="entry name" value="NAD kinase/diacylglycerol kinase-like"/>
    <property type="match status" value="1"/>
</dbReference>
<comment type="caution">
    <text evidence="1">The sequence shown here is derived from an EMBL/GenBank/DDBJ whole genome shotgun (WGS) entry which is preliminary data.</text>
</comment>
<gene>
    <name evidence="1" type="ORF">CVD27_22290</name>
</gene>
<dbReference type="EMBL" id="PGVE01000083">
    <property type="protein sequence ID" value="PLS02027.1"/>
    <property type="molecule type" value="Genomic_DNA"/>
</dbReference>
<accession>A0A2N5H926</accession>
<keyword evidence="2" id="KW-1185">Reference proteome</keyword>
<evidence type="ECO:0000313" key="2">
    <source>
        <dbReference type="Proteomes" id="UP000234950"/>
    </source>
</evidence>
<dbReference type="AlphaFoldDB" id="A0A2N5H926"/>
<dbReference type="RefSeq" id="WP_101650561.1">
    <property type="nucleotide sequence ID" value="NZ_PGVE01000083.1"/>
</dbReference>
<organism evidence="1 2">
    <name type="scientific">Neobacillus cucumis</name>
    <dbReference type="NCBI Taxonomy" id="1740721"/>
    <lineage>
        <taxon>Bacteria</taxon>
        <taxon>Bacillati</taxon>
        <taxon>Bacillota</taxon>
        <taxon>Bacilli</taxon>
        <taxon>Bacillales</taxon>
        <taxon>Bacillaceae</taxon>
        <taxon>Neobacillus</taxon>
    </lineage>
</organism>
<protein>
    <submittedName>
        <fullName evidence="1">Uncharacterized protein</fullName>
    </submittedName>
</protein>
<proteinExistence type="predicted"/>
<reference evidence="1 2" key="1">
    <citation type="submission" date="2017-11" db="EMBL/GenBank/DDBJ databases">
        <title>Comparitive Functional Genomics of Dry Heat Resistant strains isolated from the Viking Spacecraft.</title>
        <authorList>
            <person name="Seuylemezian A."/>
            <person name="Cooper K."/>
            <person name="Vaishampayan P."/>
        </authorList>
    </citation>
    <scope>NUCLEOTIDE SEQUENCE [LARGE SCALE GENOMIC DNA]</scope>
    <source>
        <strain evidence="1 2">V32-6</strain>
    </source>
</reference>
<dbReference type="Gene3D" id="2.60.200.40">
    <property type="match status" value="1"/>
</dbReference>